<dbReference type="Gene3D" id="4.10.830.30">
    <property type="entry name" value="Ribosomal protein L31"/>
    <property type="match status" value="1"/>
</dbReference>
<protein>
    <recommendedName>
        <fullName evidence="5">Large ribosomal subunit protein bL31B</fullName>
    </recommendedName>
</protein>
<dbReference type="AlphaFoldDB" id="A0A6N7QZI6"/>
<keyword evidence="8" id="KW-1185">Reference proteome</keyword>
<organism evidence="7 8">
    <name type="scientific">Spiribacter salilacus</name>
    <dbReference type="NCBI Taxonomy" id="2664894"/>
    <lineage>
        <taxon>Bacteria</taxon>
        <taxon>Pseudomonadati</taxon>
        <taxon>Pseudomonadota</taxon>
        <taxon>Gammaproteobacteria</taxon>
        <taxon>Chromatiales</taxon>
        <taxon>Ectothiorhodospiraceae</taxon>
        <taxon>Spiribacter</taxon>
    </lineage>
</organism>
<comment type="caution">
    <text evidence="7">The sequence shown here is derived from an EMBL/GenBank/DDBJ whole genome shotgun (WGS) entry which is preliminary data.</text>
</comment>
<comment type="similarity">
    <text evidence="1 5">Belongs to the bacterial ribosomal protein bL31 family. Type B subfamily.</text>
</comment>
<proteinExistence type="inferred from homology"/>
<evidence type="ECO:0000256" key="2">
    <source>
        <dbReference type="ARBA" id="ARBA00011838"/>
    </source>
</evidence>
<feature type="compositionally biased region" description="Basic and acidic residues" evidence="6">
    <location>
        <begin position="72"/>
        <end position="88"/>
    </location>
</feature>
<evidence type="ECO:0000313" key="7">
    <source>
        <dbReference type="EMBL" id="MRH78064.1"/>
    </source>
</evidence>
<dbReference type="EMBL" id="WJPP01000002">
    <property type="protein sequence ID" value="MRH78064.1"/>
    <property type="molecule type" value="Genomic_DNA"/>
</dbReference>
<evidence type="ECO:0000256" key="1">
    <source>
        <dbReference type="ARBA" id="ARBA00008196"/>
    </source>
</evidence>
<evidence type="ECO:0000256" key="4">
    <source>
        <dbReference type="ARBA" id="ARBA00023274"/>
    </source>
</evidence>
<dbReference type="PANTHER" id="PTHR33280">
    <property type="entry name" value="50S RIBOSOMAL PROTEIN L31, CHLOROPLASTIC"/>
    <property type="match status" value="1"/>
</dbReference>
<name>A0A6N7QZI6_9GAMM</name>
<gene>
    <name evidence="5" type="primary">rpmE2</name>
    <name evidence="7" type="ORF">GH984_05030</name>
</gene>
<dbReference type="GO" id="GO:0005840">
    <property type="term" value="C:ribosome"/>
    <property type="evidence" value="ECO:0007669"/>
    <property type="project" value="UniProtKB-KW"/>
</dbReference>
<keyword evidence="4 5" id="KW-0687">Ribonucleoprotein</keyword>
<dbReference type="PANTHER" id="PTHR33280:SF1">
    <property type="entry name" value="LARGE RIBOSOMAL SUBUNIT PROTEIN BL31C"/>
    <property type="match status" value="1"/>
</dbReference>
<evidence type="ECO:0000256" key="3">
    <source>
        <dbReference type="ARBA" id="ARBA00022980"/>
    </source>
</evidence>
<dbReference type="GO" id="GO:0006412">
    <property type="term" value="P:translation"/>
    <property type="evidence" value="ECO:0007669"/>
    <property type="project" value="UniProtKB-UniRule"/>
</dbReference>
<dbReference type="Proteomes" id="UP000433788">
    <property type="component" value="Unassembled WGS sequence"/>
</dbReference>
<comment type="subunit">
    <text evidence="2 5">Part of the 50S ribosomal subunit.</text>
</comment>
<dbReference type="InterPro" id="IPR042105">
    <property type="entry name" value="Ribosomal_bL31_sf"/>
</dbReference>
<dbReference type="GO" id="GO:0003735">
    <property type="term" value="F:structural constituent of ribosome"/>
    <property type="evidence" value="ECO:0007669"/>
    <property type="project" value="InterPro"/>
</dbReference>
<dbReference type="PRINTS" id="PR01249">
    <property type="entry name" value="RIBOSOMALL31"/>
</dbReference>
<dbReference type="Pfam" id="PF01197">
    <property type="entry name" value="Ribosomal_L31"/>
    <property type="match status" value="1"/>
</dbReference>
<dbReference type="GO" id="GO:1990904">
    <property type="term" value="C:ribonucleoprotein complex"/>
    <property type="evidence" value="ECO:0007669"/>
    <property type="project" value="UniProtKB-KW"/>
</dbReference>
<dbReference type="InterPro" id="IPR034704">
    <property type="entry name" value="Ribosomal_bL28/bL31-like_sf"/>
</dbReference>
<dbReference type="NCBIfam" id="NF002462">
    <property type="entry name" value="PRK01678.1"/>
    <property type="match status" value="1"/>
</dbReference>
<dbReference type="PROSITE" id="PS01143">
    <property type="entry name" value="RIBOSOMAL_L31"/>
    <property type="match status" value="1"/>
</dbReference>
<sequence>MKKEIHPEYREVVFQDISSDFSFKTRSTVQTKDTIQWEDGQEYPLVKVEISSASHPFYTGKQRTLSSGGRVDQFRRRFGDKARGGNRQ</sequence>
<dbReference type="InterPro" id="IPR027493">
    <property type="entry name" value="Ribosomal_bL31_B"/>
</dbReference>
<dbReference type="NCBIfam" id="TIGR00105">
    <property type="entry name" value="L31"/>
    <property type="match status" value="1"/>
</dbReference>
<evidence type="ECO:0000256" key="5">
    <source>
        <dbReference type="HAMAP-Rule" id="MF_00502"/>
    </source>
</evidence>
<keyword evidence="3 5" id="KW-0689">Ribosomal protein</keyword>
<evidence type="ECO:0000313" key="8">
    <source>
        <dbReference type="Proteomes" id="UP000433788"/>
    </source>
</evidence>
<dbReference type="SUPFAM" id="SSF143800">
    <property type="entry name" value="L28p-like"/>
    <property type="match status" value="1"/>
</dbReference>
<dbReference type="HAMAP" id="MF_00502">
    <property type="entry name" value="Ribosomal_bL31_2"/>
    <property type="match status" value="1"/>
</dbReference>
<dbReference type="RefSeq" id="WP_153719101.1">
    <property type="nucleotide sequence ID" value="NZ_WJPP01000002.1"/>
</dbReference>
<reference evidence="7 8" key="1">
    <citation type="submission" date="2019-11" db="EMBL/GenBank/DDBJ databases">
        <authorList>
            <person name="Zhang X.Y."/>
        </authorList>
    </citation>
    <scope>NUCLEOTIDE SEQUENCE [LARGE SCALE GENOMIC DNA]</scope>
    <source>
        <strain evidence="7 8">C176</strain>
    </source>
</reference>
<evidence type="ECO:0000256" key="6">
    <source>
        <dbReference type="SAM" id="MobiDB-lite"/>
    </source>
</evidence>
<feature type="region of interest" description="Disordered" evidence="6">
    <location>
        <begin position="59"/>
        <end position="88"/>
    </location>
</feature>
<accession>A0A6N7QZI6</accession>
<dbReference type="InterPro" id="IPR002150">
    <property type="entry name" value="Ribosomal_bL31"/>
</dbReference>